<evidence type="ECO:0000256" key="3">
    <source>
        <dbReference type="SAM" id="MobiDB-lite"/>
    </source>
</evidence>
<dbReference type="AlphaFoldDB" id="A0A832Z9K1"/>
<dbReference type="CDD" id="cd14014">
    <property type="entry name" value="STKc_PknB_like"/>
    <property type="match status" value="1"/>
</dbReference>
<evidence type="ECO:0000259" key="4">
    <source>
        <dbReference type="PROSITE" id="PS50011"/>
    </source>
</evidence>
<keyword evidence="5" id="KW-0418">Kinase</keyword>
<dbReference type="EMBL" id="DQUG01000180">
    <property type="protein sequence ID" value="HIP75378.1"/>
    <property type="molecule type" value="Genomic_DNA"/>
</dbReference>
<evidence type="ECO:0000256" key="2">
    <source>
        <dbReference type="ARBA" id="ARBA00022840"/>
    </source>
</evidence>
<feature type="non-terminal residue" evidence="5">
    <location>
        <position position="1"/>
    </location>
</feature>
<dbReference type="InterPro" id="IPR011009">
    <property type="entry name" value="Kinase-like_dom_sf"/>
</dbReference>
<accession>A0A832Z9K1</accession>
<dbReference type="PROSITE" id="PS50011">
    <property type="entry name" value="PROTEIN_KINASE_DOM"/>
    <property type="match status" value="1"/>
</dbReference>
<keyword evidence="5" id="KW-0808">Transferase</keyword>
<feature type="domain" description="Protein kinase" evidence="4">
    <location>
        <begin position="46"/>
        <end position="295"/>
    </location>
</feature>
<dbReference type="Proteomes" id="UP000649326">
    <property type="component" value="Unassembled WGS sequence"/>
</dbReference>
<dbReference type="InterPro" id="IPR008271">
    <property type="entry name" value="Ser/Thr_kinase_AS"/>
</dbReference>
<organism evidence="5 6">
    <name type="scientific">Thermococcus paralvinellae</name>
    <dbReference type="NCBI Taxonomy" id="582419"/>
    <lineage>
        <taxon>Archaea</taxon>
        <taxon>Methanobacteriati</taxon>
        <taxon>Methanobacteriota</taxon>
        <taxon>Thermococci</taxon>
        <taxon>Thermococcales</taxon>
        <taxon>Thermococcaceae</taxon>
        <taxon>Thermococcus</taxon>
    </lineage>
</organism>
<dbReference type="Gene3D" id="1.10.510.10">
    <property type="entry name" value="Transferase(Phosphotransferase) domain 1"/>
    <property type="match status" value="1"/>
</dbReference>
<dbReference type="SMART" id="SM00220">
    <property type="entry name" value="S_TKc"/>
    <property type="match status" value="1"/>
</dbReference>
<dbReference type="Pfam" id="PF00069">
    <property type="entry name" value="Pkinase"/>
    <property type="match status" value="1"/>
</dbReference>
<dbReference type="PROSITE" id="PS00107">
    <property type="entry name" value="PROTEIN_KINASE_ATP"/>
    <property type="match status" value="1"/>
</dbReference>
<dbReference type="InterPro" id="IPR017441">
    <property type="entry name" value="Protein_kinase_ATP_BS"/>
</dbReference>
<feature type="region of interest" description="Disordered" evidence="3">
    <location>
        <begin position="1"/>
        <end position="24"/>
    </location>
</feature>
<gene>
    <name evidence="5" type="ORF">EYH13_04490</name>
</gene>
<keyword evidence="1" id="KW-0547">Nucleotide-binding</keyword>
<evidence type="ECO:0000313" key="5">
    <source>
        <dbReference type="EMBL" id="HIP75378.1"/>
    </source>
</evidence>
<evidence type="ECO:0000313" key="6">
    <source>
        <dbReference type="Proteomes" id="UP000649326"/>
    </source>
</evidence>
<dbReference type="GO" id="GO:0005737">
    <property type="term" value="C:cytoplasm"/>
    <property type="evidence" value="ECO:0007669"/>
    <property type="project" value="TreeGrafter"/>
</dbReference>
<comment type="caution">
    <text evidence="5">The sequence shown here is derived from an EMBL/GenBank/DDBJ whole genome shotgun (WGS) entry which is preliminary data.</text>
</comment>
<feature type="compositionally biased region" description="Low complexity" evidence="3">
    <location>
        <begin position="1"/>
        <end position="18"/>
    </location>
</feature>
<dbReference type="PANTHER" id="PTHR24348:SF70">
    <property type="entry name" value="PROTEIN KINASE DOMAIN CONTAINING PROTEIN"/>
    <property type="match status" value="1"/>
</dbReference>
<dbReference type="PANTHER" id="PTHR24348">
    <property type="entry name" value="SERINE/THREONINE-PROTEIN KINASE UNC-51-RELATED"/>
    <property type="match status" value="1"/>
</dbReference>
<reference evidence="5" key="1">
    <citation type="journal article" date="2020" name="ISME J.">
        <title>Gammaproteobacteria mediating utilization of methyl-, sulfur- and petroleum organic compounds in deep ocean hydrothermal plumes.</title>
        <authorList>
            <person name="Zhou Z."/>
            <person name="Liu Y."/>
            <person name="Pan J."/>
            <person name="Cron B.R."/>
            <person name="Toner B.M."/>
            <person name="Anantharaman K."/>
            <person name="Breier J.A."/>
            <person name="Dick G.J."/>
            <person name="Li M."/>
        </authorList>
    </citation>
    <scope>NUCLEOTIDE SEQUENCE</scope>
    <source>
        <strain evidence="5">SZUA-1451</strain>
    </source>
</reference>
<dbReference type="SUPFAM" id="SSF56112">
    <property type="entry name" value="Protein kinase-like (PK-like)"/>
    <property type="match status" value="1"/>
</dbReference>
<keyword evidence="5" id="KW-0723">Serine/threonine-protein kinase</keyword>
<proteinExistence type="predicted"/>
<dbReference type="GO" id="GO:0005524">
    <property type="term" value="F:ATP binding"/>
    <property type="evidence" value="ECO:0007669"/>
    <property type="project" value="UniProtKB-KW"/>
</dbReference>
<dbReference type="PROSITE" id="PS00108">
    <property type="entry name" value="PROTEIN_KINASE_ST"/>
    <property type="match status" value="1"/>
</dbReference>
<name>A0A832Z9K1_9EURY</name>
<evidence type="ECO:0000256" key="1">
    <source>
        <dbReference type="ARBA" id="ARBA00022741"/>
    </source>
</evidence>
<sequence>TIPVEVVESATAEETTNVQPTPITPQPAPVQFQLSPDFPPQLAHKYTGVELIGKGGFARVYKAKRKDGSVVAVKIPLSLDENTGRAFLREITNWLHLKHPNIVRLYDANILPIPYLEMEYCESSLEKLSKPLSIESAAYIIFNVAEGLKYAHSKGIVHRDLKPSNILLKAGVPKVSDWGLSKVLSESRYTTLASFTPYYAAPEQVSRRFGKPDHRSDIWQLGVVFYELVTGRLPFERDDLIEVVSSITTEEPVPPSELNPEAKEVEHIILTCLQKDMEDRYQSMSEFQFELATYLGLKYREGLKQSITLNNTQRAAFYAGKLMLVFLKMGNLKEAYKYASDLKVYAKGELSREVALLSEQIKIRLEEGLSAPEELVERAEVIVHKISLGFKSI</sequence>
<keyword evidence="2" id="KW-0067">ATP-binding</keyword>
<dbReference type="InterPro" id="IPR000719">
    <property type="entry name" value="Prot_kinase_dom"/>
</dbReference>
<dbReference type="InterPro" id="IPR045269">
    <property type="entry name" value="Atg1-like"/>
</dbReference>
<dbReference type="GO" id="GO:0004674">
    <property type="term" value="F:protein serine/threonine kinase activity"/>
    <property type="evidence" value="ECO:0007669"/>
    <property type="project" value="UniProtKB-KW"/>
</dbReference>
<protein>
    <submittedName>
        <fullName evidence="5">Serine/threonine protein kinase</fullName>
    </submittedName>
</protein>